<dbReference type="InterPro" id="IPR006311">
    <property type="entry name" value="TAT_signal"/>
</dbReference>
<protein>
    <submittedName>
        <fullName evidence="2">Carboxymethylenebutenolidase</fullName>
    </submittedName>
</protein>
<name>A0A3M0CQX8_9PROT</name>
<dbReference type="Pfam" id="PF01738">
    <property type="entry name" value="DLH"/>
    <property type="match status" value="1"/>
</dbReference>
<dbReference type="OrthoDB" id="9771666at2"/>
<dbReference type="SUPFAM" id="SSF53474">
    <property type="entry name" value="alpha/beta-Hydrolases"/>
    <property type="match status" value="1"/>
</dbReference>
<dbReference type="InterPro" id="IPR002925">
    <property type="entry name" value="Dienelactn_hydro"/>
</dbReference>
<proteinExistence type="predicted"/>
<keyword evidence="3" id="KW-1185">Reference proteome</keyword>
<dbReference type="AlphaFoldDB" id="A0A3M0CQX8"/>
<dbReference type="GO" id="GO:0016787">
    <property type="term" value="F:hydrolase activity"/>
    <property type="evidence" value="ECO:0007669"/>
    <property type="project" value="InterPro"/>
</dbReference>
<organism evidence="2 3">
    <name type="scientific">Eilatimonas milleporae</name>
    <dbReference type="NCBI Taxonomy" id="911205"/>
    <lineage>
        <taxon>Bacteria</taxon>
        <taxon>Pseudomonadati</taxon>
        <taxon>Pseudomonadota</taxon>
        <taxon>Alphaproteobacteria</taxon>
        <taxon>Kordiimonadales</taxon>
        <taxon>Kordiimonadaceae</taxon>
        <taxon>Eilatimonas</taxon>
    </lineage>
</organism>
<gene>
    <name evidence="2" type="ORF">BXY39_0459</name>
</gene>
<dbReference type="InterPro" id="IPR051049">
    <property type="entry name" value="Dienelactone_hydrolase-like"/>
</dbReference>
<feature type="domain" description="Dienelactone hydrolase" evidence="1">
    <location>
        <begin position="66"/>
        <end position="293"/>
    </location>
</feature>
<dbReference type="PANTHER" id="PTHR46623">
    <property type="entry name" value="CARBOXYMETHYLENEBUTENOLIDASE-RELATED"/>
    <property type="match status" value="1"/>
</dbReference>
<evidence type="ECO:0000313" key="2">
    <source>
        <dbReference type="EMBL" id="RMB11971.1"/>
    </source>
</evidence>
<dbReference type="InParanoid" id="A0A3M0CQX8"/>
<dbReference type="EMBL" id="REFR01000009">
    <property type="protein sequence ID" value="RMB11971.1"/>
    <property type="molecule type" value="Genomic_DNA"/>
</dbReference>
<dbReference type="FunCoup" id="A0A3M0CQX8">
    <property type="interactions" value="347"/>
</dbReference>
<evidence type="ECO:0000313" key="3">
    <source>
        <dbReference type="Proteomes" id="UP000271227"/>
    </source>
</evidence>
<dbReference type="Gene3D" id="3.40.50.1820">
    <property type="entry name" value="alpha/beta hydrolase"/>
    <property type="match status" value="1"/>
</dbReference>
<accession>A0A3M0CQX8</accession>
<dbReference type="RefSeq" id="WP_121937191.1">
    <property type="nucleotide sequence ID" value="NZ_REFR01000009.1"/>
</dbReference>
<reference evidence="2 3" key="1">
    <citation type="submission" date="2018-10" db="EMBL/GenBank/DDBJ databases">
        <title>Genomic Encyclopedia of Archaeal and Bacterial Type Strains, Phase II (KMG-II): from individual species to whole genera.</title>
        <authorList>
            <person name="Goeker M."/>
        </authorList>
    </citation>
    <scope>NUCLEOTIDE SEQUENCE [LARGE SCALE GENOMIC DNA]</scope>
    <source>
        <strain evidence="2 3">DSM 25217</strain>
    </source>
</reference>
<sequence length="296" mass="31670">MTLDLDTPEGGRPLAAPVTRRGFAALVGAAGFAAAVGPAAASAIKTDEAGLVTEAARIPVGDTDLPAYIARPDGAGPFPVVLVVHEIFGVHEYIRDTARRFAKEGYFALVVDLYARAGDPSAMTDWDEIGRIVRTATHTQVMRDLSRSVDWLAETRPDADTGALAVTGFCWGGAVTWMFSAHDPRVKAGAAWYGRLVDPGPGRFSAGMQRPWPVDVADRLNGPVLGLYGGQDRGIPVTDVETMRTALKKAGGPSSIVLYDDAPHGFHADYRASYREQAAQNAWSRALAWFRQYGVG</sequence>
<comment type="caution">
    <text evidence="2">The sequence shown here is derived from an EMBL/GenBank/DDBJ whole genome shotgun (WGS) entry which is preliminary data.</text>
</comment>
<dbReference type="PROSITE" id="PS51318">
    <property type="entry name" value="TAT"/>
    <property type="match status" value="1"/>
</dbReference>
<dbReference type="Proteomes" id="UP000271227">
    <property type="component" value="Unassembled WGS sequence"/>
</dbReference>
<dbReference type="PANTHER" id="PTHR46623:SF6">
    <property type="entry name" value="ALPHA_BETA-HYDROLASES SUPERFAMILY PROTEIN"/>
    <property type="match status" value="1"/>
</dbReference>
<evidence type="ECO:0000259" key="1">
    <source>
        <dbReference type="Pfam" id="PF01738"/>
    </source>
</evidence>
<dbReference type="InterPro" id="IPR029058">
    <property type="entry name" value="AB_hydrolase_fold"/>
</dbReference>